<accession>A0A8C0DWZ2</accession>
<organism evidence="3">
    <name type="scientific">Balaenoptera musculus</name>
    <name type="common">Blue whale</name>
    <dbReference type="NCBI Taxonomy" id="9771"/>
    <lineage>
        <taxon>Eukaryota</taxon>
        <taxon>Metazoa</taxon>
        <taxon>Chordata</taxon>
        <taxon>Craniata</taxon>
        <taxon>Vertebrata</taxon>
        <taxon>Euteleostomi</taxon>
        <taxon>Mammalia</taxon>
        <taxon>Eutheria</taxon>
        <taxon>Laurasiatheria</taxon>
        <taxon>Artiodactyla</taxon>
        <taxon>Whippomorpha</taxon>
        <taxon>Cetacea</taxon>
        <taxon>Mysticeti</taxon>
        <taxon>Balaenopteridae</taxon>
        <taxon>Balaenoptera</taxon>
    </lineage>
</organism>
<protein>
    <submittedName>
        <fullName evidence="3">Protein phosphatase 4 regulatory subunit 3B</fullName>
    </submittedName>
</protein>
<dbReference type="GO" id="GO:0006974">
    <property type="term" value="P:DNA damage response"/>
    <property type="evidence" value="ECO:0007669"/>
    <property type="project" value="TreeGrafter"/>
</dbReference>
<name>A0A8C0DWZ2_BALMU</name>
<dbReference type="InterPro" id="IPR051137">
    <property type="entry name" value="PP4R3-like"/>
</dbReference>
<evidence type="ECO:0000313" key="3">
    <source>
        <dbReference type="Ensembl" id="ENSBMSP00010026409.1"/>
    </source>
</evidence>
<proteinExistence type="inferred from homology"/>
<dbReference type="GeneTree" id="ENSGT00390000018199"/>
<feature type="domain" description="PP4R3 EVH1-like" evidence="2">
    <location>
        <begin position="124"/>
        <end position="214"/>
    </location>
</feature>
<dbReference type="PANTHER" id="PTHR23318:SF18">
    <property type="entry name" value="SERINE_THREONINE-PROTEIN PHOSPHATASE 4 REGULATORY SUBUNIT 3B"/>
    <property type="match status" value="1"/>
</dbReference>
<reference evidence="3" key="1">
    <citation type="submission" date="2023-09" db="UniProtKB">
        <authorList>
            <consortium name="Ensembl"/>
        </authorList>
    </citation>
    <scope>IDENTIFICATION</scope>
</reference>
<dbReference type="Pfam" id="PF22972">
    <property type="entry name" value="EVH1_PP4R3"/>
    <property type="match status" value="1"/>
</dbReference>
<dbReference type="InterPro" id="IPR011993">
    <property type="entry name" value="PH-like_dom_sf"/>
</dbReference>
<dbReference type="Gene3D" id="2.30.29.30">
    <property type="entry name" value="Pleckstrin-homology domain (PH domain)/Phosphotyrosine-binding domain (PTB)"/>
    <property type="match status" value="1"/>
</dbReference>
<sequence>ACWRRKRKAERIGLQDGGSVVVTAAAAARERASSGGQRVGRVGVCGGEVRGNRDSGRKGLSGSCCPFPRLNLGSHGELGPLRSRRRRRCCHRRYRLSRVRGADEVSKEAAAGAVGTAATMSDTRRRVKVYTLNEDRQWDDRGTGHVSSTYVEELKGMSLLVRAESDGSLLLESKINPNTAYQKQQDTLIVWSEAENYDLALSFQEKAGCDEIWEKICQHGNWHTLCMYSVYI</sequence>
<evidence type="ECO:0000259" key="2">
    <source>
        <dbReference type="Pfam" id="PF22972"/>
    </source>
</evidence>
<dbReference type="AlphaFoldDB" id="A0A8C0DWZ2"/>
<dbReference type="Ensembl" id="ENSBMST00010029089.1">
    <property type="protein sequence ID" value="ENSBMSP00010026409.1"/>
    <property type="gene ID" value="ENSBMSG00010019067.1"/>
</dbReference>
<dbReference type="PANTHER" id="PTHR23318">
    <property type="entry name" value="ATP SYNTHASE GAMMA-RELATED"/>
    <property type="match status" value="1"/>
</dbReference>
<dbReference type="SUPFAM" id="SSF50729">
    <property type="entry name" value="PH domain-like"/>
    <property type="match status" value="1"/>
</dbReference>
<dbReference type="FunFam" id="2.30.29.30:FF:000051">
    <property type="entry name" value="Serine/threonine-protein phosphatase 4 regulatory subunit 3B"/>
    <property type="match status" value="1"/>
</dbReference>
<dbReference type="GO" id="GO:0030289">
    <property type="term" value="C:protein phosphatase 4 complex"/>
    <property type="evidence" value="ECO:0007669"/>
    <property type="project" value="TreeGrafter"/>
</dbReference>
<dbReference type="GO" id="GO:0005654">
    <property type="term" value="C:nucleoplasm"/>
    <property type="evidence" value="ECO:0007669"/>
    <property type="project" value="TreeGrafter"/>
</dbReference>
<comment type="similarity">
    <text evidence="1">Belongs to the SMEK family.</text>
</comment>
<dbReference type="InterPro" id="IPR055236">
    <property type="entry name" value="EVH1_PP4R3"/>
</dbReference>
<dbReference type="GO" id="GO:0072542">
    <property type="term" value="F:protein phosphatase activator activity"/>
    <property type="evidence" value="ECO:0007669"/>
    <property type="project" value="TreeGrafter"/>
</dbReference>
<evidence type="ECO:0000256" key="1">
    <source>
        <dbReference type="ARBA" id="ARBA00008809"/>
    </source>
</evidence>
<gene>
    <name evidence="3" type="primary">PPP4R3B</name>
</gene>